<dbReference type="InterPro" id="IPR036513">
    <property type="entry name" value="STAS_dom_sf"/>
</dbReference>
<dbReference type="Gene3D" id="3.30.750.24">
    <property type="entry name" value="STAS domain"/>
    <property type="match status" value="1"/>
</dbReference>
<dbReference type="PROSITE" id="PS51832">
    <property type="entry name" value="HD_GYP"/>
    <property type="match status" value="1"/>
</dbReference>
<dbReference type="Pfam" id="PF13487">
    <property type="entry name" value="HD_5"/>
    <property type="match status" value="1"/>
</dbReference>
<dbReference type="Pfam" id="PF01590">
    <property type="entry name" value="GAF"/>
    <property type="match status" value="1"/>
</dbReference>
<dbReference type="EMBL" id="VBOZ01000004">
    <property type="protein sequence ID" value="TMQ67096.1"/>
    <property type="molecule type" value="Genomic_DNA"/>
</dbReference>
<dbReference type="InterPro" id="IPR029016">
    <property type="entry name" value="GAF-like_dom_sf"/>
</dbReference>
<dbReference type="InterPro" id="IPR003607">
    <property type="entry name" value="HD/PDEase_dom"/>
</dbReference>
<dbReference type="SMART" id="SM00065">
    <property type="entry name" value="GAF"/>
    <property type="match status" value="1"/>
</dbReference>
<dbReference type="InterPro" id="IPR037522">
    <property type="entry name" value="HD_GYP_dom"/>
</dbReference>
<feature type="compositionally biased region" description="Pro residues" evidence="1">
    <location>
        <begin position="104"/>
        <end position="140"/>
    </location>
</feature>
<dbReference type="Proteomes" id="UP000317691">
    <property type="component" value="Unassembled WGS sequence"/>
</dbReference>
<feature type="domain" description="HD-GYP" evidence="2">
    <location>
        <begin position="336"/>
        <end position="531"/>
    </location>
</feature>
<dbReference type="SUPFAM" id="SSF52091">
    <property type="entry name" value="SpoIIaa-like"/>
    <property type="match status" value="1"/>
</dbReference>
<evidence type="ECO:0000256" key="1">
    <source>
        <dbReference type="SAM" id="MobiDB-lite"/>
    </source>
</evidence>
<accession>A0A538TTZ8</accession>
<evidence type="ECO:0000313" key="3">
    <source>
        <dbReference type="EMBL" id="TMQ67096.1"/>
    </source>
</evidence>
<evidence type="ECO:0000313" key="4">
    <source>
        <dbReference type="Proteomes" id="UP000317691"/>
    </source>
</evidence>
<name>A0A538TTZ8_UNCEI</name>
<dbReference type="AlphaFoldDB" id="A0A538TTZ8"/>
<dbReference type="Gene3D" id="3.30.450.40">
    <property type="match status" value="1"/>
</dbReference>
<protein>
    <submittedName>
        <fullName evidence="3">HD domain-containing protein</fullName>
    </submittedName>
</protein>
<proteinExistence type="predicted"/>
<dbReference type="PANTHER" id="PTHR43155">
    <property type="entry name" value="CYCLIC DI-GMP PHOSPHODIESTERASE PA4108-RELATED"/>
    <property type="match status" value="1"/>
</dbReference>
<gene>
    <name evidence="3" type="ORF">E6K79_00790</name>
</gene>
<feature type="region of interest" description="Disordered" evidence="1">
    <location>
        <begin position="526"/>
        <end position="562"/>
    </location>
</feature>
<evidence type="ECO:0000259" key="2">
    <source>
        <dbReference type="PROSITE" id="PS51832"/>
    </source>
</evidence>
<dbReference type="SUPFAM" id="SSF109604">
    <property type="entry name" value="HD-domain/PDEase-like"/>
    <property type="match status" value="1"/>
</dbReference>
<comment type="caution">
    <text evidence="3">The sequence shown here is derived from an EMBL/GenBank/DDBJ whole genome shotgun (WGS) entry which is preliminary data.</text>
</comment>
<dbReference type="CDD" id="cd00077">
    <property type="entry name" value="HDc"/>
    <property type="match status" value="1"/>
</dbReference>
<dbReference type="PANTHER" id="PTHR43155:SF2">
    <property type="entry name" value="CYCLIC DI-GMP PHOSPHODIESTERASE PA4108"/>
    <property type="match status" value="1"/>
</dbReference>
<sequence length="562" mass="61566">MKALKIGRVGSRDRFRFTLEGVIDANGARSLDRLLFECQARGARSVHLDFTRVTSISTLGSAVLARQGRVYEETERKIHVTGLGTEIRAALGEVEAIVYEANHPEPPAPSSVAPTPSPEPPTASPEPQPPPPAPVEPFIPAPTSGSSLIPPPAPAGPIPANLASLQSKLKLKIVAFRNLFEITRALNLALDLDEALNLFSLSVMGQFGVDRLAIFLSDPRREGILLPKQVRGFAHGHFQEFAIPPSPFRSIPAEQAFFNLSEIKDAEGAGETLEALRESGFEWGVALWVRRELEGVLLLGGRGGRRGFQEDDRDLLTTLANQGAVAISNARYYRAQEDRNLGLVRGMMSLIESRDTYAKGNTERVVRYVTATAKLLNYPKESLKSLIYGAVLRDIGMITVSHVIVKNPAHLSDEEWALIKQHPTRGAQILEEMNLPKEVVEVVRNHHERWGGEGYPQGIKGSQIPLGARVVSLVDGYVAMTAERPYRRALPAEKARQVIAENWGTPFDPTIVDVFLQVLDRLERRSRQRPVSPVPSDPELPNAPAALDPLSSGATIPMEGRT</sequence>
<dbReference type="InterPro" id="IPR003018">
    <property type="entry name" value="GAF"/>
</dbReference>
<reference evidence="3 4" key="1">
    <citation type="journal article" date="2019" name="Nat. Microbiol.">
        <title>Mediterranean grassland soil C-N compound turnover is dependent on rainfall and depth, and is mediated by genomically divergent microorganisms.</title>
        <authorList>
            <person name="Diamond S."/>
            <person name="Andeer P.F."/>
            <person name="Li Z."/>
            <person name="Crits-Christoph A."/>
            <person name="Burstein D."/>
            <person name="Anantharaman K."/>
            <person name="Lane K.R."/>
            <person name="Thomas B.C."/>
            <person name="Pan C."/>
            <person name="Northen T.R."/>
            <person name="Banfield J.F."/>
        </authorList>
    </citation>
    <scope>NUCLEOTIDE SEQUENCE [LARGE SCALE GENOMIC DNA]</scope>
    <source>
        <strain evidence="3">WS_9</strain>
    </source>
</reference>
<organism evidence="3 4">
    <name type="scientific">Eiseniibacteriota bacterium</name>
    <dbReference type="NCBI Taxonomy" id="2212470"/>
    <lineage>
        <taxon>Bacteria</taxon>
        <taxon>Candidatus Eiseniibacteriota</taxon>
    </lineage>
</organism>
<dbReference type="Gene3D" id="1.10.3210.10">
    <property type="entry name" value="Hypothetical protein af1432"/>
    <property type="match status" value="1"/>
</dbReference>
<feature type="region of interest" description="Disordered" evidence="1">
    <location>
        <begin position="102"/>
        <end position="153"/>
    </location>
</feature>
<dbReference type="SUPFAM" id="SSF55781">
    <property type="entry name" value="GAF domain-like"/>
    <property type="match status" value="1"/>
</dbReference>